<keyword evidence="2" id="KW-1185">Reference proteome</keyword>
<evidence type="ECO:0008006" key="3">
    <source>
        <dbReference type="Google" id="ProtNLM"/>
    </source>
</evidence>
<protein>
    <recommendedName>
        <fullName evidence="3">Reverse transcriptase domain-containing protein</fullName>
    </recommendedName>
</protein>
<name>A0AAV3R1K6_LITER</name>
<sequence length="91" mass="10178">MVVWSHSTTGQFDVYICVQDLIEYCFHHLERQIAPSMGGVNVGHLAPAQFGFKRGRNQTTAELVEFAKSYLERFGAAAQNLSLVLSEMVQT</sequence>
<dbReference type="AlphaFoldDB" id="A0AAV3R1K6"/>
<evidence type="ECO:0000313" key="1">
    <source>
        <dbReference type="EMBL" id="GAA0168768.1"/>
    </source>
</evidence>
<proteinExistence type="predicted"/>
<gene>
    <name evidence="1" type="ORF">LIER_23410</name>
</gene>
<dbReference type="Proteomes" id="UP001454036">
    <property type="component" value="Unassembled WGS sequence"/>
</dbReference>
<reference evidence="1 2" key="1">
    <citation type="submission" date="2024-01" db="EMBL/GenBank/DDBJ databases">
        <title>The complete chloroplast genome sequence of Lithospermum erythrorhizon: insights into the phylogenetic relationship among Boraginaceae species and the maternal lineages of purple gromwells.</title>
        <authorList>
            <person name="Okada T."/>
            <person name="Watanabe K."/>
        </authorList>
    </citation>
    <scope>NUCLEOTIDE SEQUENCE [LARGE SCALE GENOMIC DNA]</scope>
</reference>
<evidence type="ECO:0000313" key="2">
    <source>
        <dbReference type="Proteomes" id="UP001454036"/>
    </source>
</evidence>
<dbReference type="EMBL" id="BAABME010006584">
    <property type="protein sequence ID" value="GAA0168768.1"/>
    <property type="molecule type" value="Genomic_DNA"/>
</dbReference>
<organism evidence="1 2">
    <name type="scientific">Lithospermum erythrorhizon</name>
    <name type="common">Purple gromwell</name>
    <name type="synonym">Lithospermum officinale var. erythrorhizon</name>
    <dbReference type="NCBI Taxonomy" id="34254"/>
    <lineage>
        <taxon>Eukaryota</taxon>
        <taxon>Viridiplantae</taxon>
        <taxon>Streptophyta</taxon>
        <taxon>Embryophyta</taxon>
        <taxon>Tracheophyta</taxon>
        <taxon>Spermatophyta</taxon>
        <taxon>Magnoliopsida</taxon>
        <taxon>eudicotyledons</taxon>
        <taxon>Gunneridae</taxon>
        <taxon>Pentapetalae</taxon>
        <taxon>asterids</taxon>
        <taxon>lamiids</taxon>
        <taxon>Boraginales</taxon>
        <taxon>Boraginaceae</taxon>
        <taxon>Boraginoideae</taxon>
        <taxon>Lithospermeae</taxon>
        <taxon>Lithospermum</taxon>
    </lineage>
</organism>
<accession>A0AAV3R1K6</accession>
<comment type="caution">
    <text evidence="1">The sequence shown here is derived from an EMBL/GenBank/DDBJ whole genome shotgun (WGS) entry which is preliminary data.</text>
</comment>